<evidence type="ECO:0000313" key="4">
    <source>
        <dbReference type="Proteomes" id="UP001497623"/>
    </source>
</evidence>
<dbReference type="PROSITE" id="PS51194">
    <property type="entry name" value="HELICASE_CTER"/>
    <property type="match status" value="1"/>
</dbReference>
<dbReference type="AlphaFoldDB" id="A0AAV2Q052"/>
<gene>
    <name evidence="3" type="ORF">MNOR_LOCUS5368</name>
</gene>
<protein>
    <submittedName>
        <fullName evidence="3">Uncharacterized protein</fullName>
    </submittedName>
</protein>
<dbReference type="Pfam" id="PF00271">
    <property type="entry name" value="Helicase_C"/>
    <property type="match status" value="1"/>
</dbReference>
<dbReference type="SMART" id="SM00490">
    <property type="entry name" value="HELICc"/>
    <property type="match status" value="1"/>
</dbReference>
<dbReference type="PANTHER" id="PTHR18934:SF113">
    <property type="entry name" value="ATP-DEPENDENT RNA HELICASE TDRD9"/>
    <property type="match status" value="1"/>
</dbReference>
<proteinExistence type="predicted"/>
<evidence type="ECO:0000313" key="3">
    <source>
        <dbReference type="EMBL" id="CAL4066121.1"/>
    </source>
</evidence>
<dbReference type="CDD" id="cd18791">
    <property type="entry name" value="SF2_C_RHA"/>
    <property type="match status" value="1"/>
</dbReference>
<dbReference type="InterPro" id="IPR027417">
    <property type="entry name" value="P-loop_NTPase"/>
</dbReference>
<dbReference type="PROSITE" id="PS51192">
    <property type="entry name" value="HELICASE_ATP_BIND_1"/>
    <property type="match status" value="1"/>
</dbReference>
<keyword evidence="4" id="KW-1185">Reference proteome</keyword>
<accession>A0AAV2Q052</accession>
<dbReference type="Proteomes" id="UP001497623">
    <property type="component" value="Unassembled WGS sequence"/>
</dbReference>
<reference evidence="3 4" key="1">
    <citation type="submission" date="2024-05" db="EMBL/GenBank/DDBJ databases">
        <authorList>
            <person name="Wallberg A."/>
        </authorList>
    </citation>
    <scope>NUCLEOTIDE SEQUENCE [LARGE SCALE GENOMIC DNA]</scope>
</reference>
<dbReference type="PANTHER" id="PTHR18934">
    <property type="entry name" value="ATP-DEPENDENT RNA HELICASE"/>
    <property type="match status" value="1"/>
</dbReference>
<comment type="caution">
    <text evidence="3">The sequence shown here is derived from an EMBL/GenBank/DDBJ whole genome shotgun (WGS) entry which is preliminary data.</text>
</comment>
<feature type="domain" description="Helicase ATP-binding" evidence="1">
    <location>
        <begin position="222"/>
        <end position="313"/>
    </location>
</feature>
<sequence>MANVTSFLDFLKSYVANGFAFSAQLRDELQNNVASYIGLTAFYDQLIMANISNPEHLMYVKYRTFKHKRKLLNYFWVISKIFTYPIKHYVWEILVTIMAKLRYSNALHTQYTDSKPRTAQVTFCYGDGWRLVSNESAVDFKYITITKLKKIPQKIIKGHKRSRKVTKSHQWSLKNPMTRGGRLGTVSPFPRDSSTLYLSNLVLGLTSRETADLAKKSHDVGLDNTTDLDTRLSYVTTEVLVQKLIHRKTLNDYTHIILDEVHERDEHTDFALLVVKKLLFTNSRSVKVILMSATIDSNKFSQYFRYPVMGSLYPAPIIAVSKPIFQIQEWYRDQLGDILNQPQTIIPRCMTTLPPVNLDEPGISDEMYNFVRCLIHGFDILERDELNIEDQTKLPEIRGAVLAFLPGLMEIEKLIEELKQDYIRYKWHVIPLHSSITSDEQRKVFAKVEPNVRKIIVSTNIAESSITVEDVKYVIDFCLTKNLTCDPVTNYTSLKMSWTSKSSCDQRRGRCGRTSDGRLYRLVDRDYYQTFSQYSVPELCRTPLTHVVLKTKVLDMGEPQSLLALAMDPPQLHDIHRTILTLKQVWGHSLGGV</sequence>
<dbReference type="InterPro" id="IPR014001">
    <property type="entry name" value="Helicase_ATP-bd"/>
</dbReference>
<feature type="non-terminal residue" evidence="3">
    <location>
        <position position="593"/>
    </location>
</feature>
<dbReference type="SUPFAM" id="SSF52540">
    <property type="entry name" value="P-loop containing nucleoside triphosphate hydrolases"/>
    <property type="match status" value="2"/>
</dbReference>
<dbReference type="EMBL" id="CAXKWB010002068">
    <property type="protein sequence ID" value="CAL4066121.1"/>
    <property type="molecule type" value="Genomic_DNA"/>
</dbReference>
<dbReference type="Gene3D" id="3.40.50.300">
    <property type="entry name" value="P-loop containing nucleotide triphosphate hydrolases"/>
    <property type="match status" value="2"/>
</dbReference>
<name>A0AAV2Q052_MEGNR</name>
<dbReference type="GO" id="GO:0004386">
    <property type="term" value="F:helicase activity"/>
    <property type="evidence" value="ECO:0007669"/>
    <property type="project" value="TreeGrafter"/>
</dbReference>
<dbReference type="InterPro" id="IPR001650">
    <property type="entry name" value="Helicase_C-like"/>
</dbReference>
<evidence type="ECO:0000259" key="1">
    <source>
        <dbReference type="PROSITE" id="PS51192"/>
    </source>
</evidence>
<feature type="domain" description="Helicase C-terminal" evidence="2">
    <location>
        <begin position="380"/>
        <end position="555"/>
    </location>
</feature>
<organism evidence="3 4">
    <name type="scientific">Meganyctiphanes norvegica</name>
    <name type="common">Northern krill</name>
    <name type="synonym">Thysanopoda norvegica</name>
    <dbReference type="NCBI Taxonomy" id="48144"/>
    <lineage>
        <taxon>Eukaryota</taxon>
        <taxon>Metazoa</taxon>
        <taxon>Ecdysozoa</taxon>
        <taxon>Arthropoda</taxon>
        <taxon>Crustacea</taxon>
        <taxon>Multicrustacea</taxon>
        <taxon>Malacostraca</taxon>
        <taxon>Eumalacostraca</taxon>
        <taxon>Eucarida</taxon>
        <taxon>Euphausiacea</taxon>
        <taxon>Euphausiidae</taxon>
        <taxon>Meganyctiphanes</taxon>
    </lineage>
</organism>
<evidence type="ECO:0000259" key="2">
    <source>
        <dbReference type="PROSITE" id="PS51194"/>
    </source>
</evidence>
<dbReference type="GO" id="GO:0003723">
    <property type="term" value="F:RNA binding"/>
    <property type="evidence" value="ECO:0007669"/>
    <property type="project" value="TreeGrafter"/>
</dbReference>